<dbReference type="InterPro" id="IPR025195">
    <property type="entry name" value="GTA_TIM_dom"/>
</dbReference>
<dbReference type="Proteomes" id="UP000308054">
    <property type="component" value="Unassembled WGS sequence"/>
</dbReference>
<name>A0A4S2H3M7_9PROT</name>
<dbReference type="InterPro" id="IPR056490">
    <property type="entry name" value="Rcc01698_C"/>
</dbReference>
<evidence type="ECO:0000313" key="5">
    <source>
        <dbReference type="Proteomes" id="UP000308054"/>
    </source>
</evidence>
<evidence type="ECO:0000313" key="4">
    <source>
        <dbReference type="EMBL" id="TGY89978.1"/>
    </source>
</evidence>
<dbReference type="OrthoDB" id="8445115at2"/>
<gene>
    <name evidence="4" type="ORF">E5163_02265</name>
</gene>
<proteinExistence type="predicted"/>
<evidence type="ECO:0000259" key="2">
    <source>
        <dbReference type="Pfam" id="PF13550"/>
    </source>
</evidence>
<organism evidence="4 5">
    <name type="scientific">Marinicauda algicola</name>
    <dbReference type="NCBI Taxonomy" id="2029849"/>
    <lineage>
        <taxon>Bacteria</taxon>
        <taxon>Pseudomonadati</taxon>
        <taxon>Pseudomonadota</taxon>
        <taxon>Alphaproteobacteria</taxon>
        <taxon>Maricaulales</taxon>
        <taxon>Maricaulaceae</taxon>
        <taxon>Marinicauda</taxon>
    </lineage>
</organism>
<keyword evidence="5" id="KW-1185">Reference proteome</keyword>
<dbReference type="Pfam" id="PF13547">
    <property type="entry name" value="GTA_TIM"/>
    <property type="match status" value="1"/>
</dbReference>
<dbReference type="Pfam" id="PF13550">
    <property type="entry name" value="Phage-tail_3"/>
    <property type="match status" value="1"/>
</dbReference>
<evidence type="ECO:0000259" key="1">
    <source>
        <dbReference type="Pfam" id="PF13547"/>
    </source>
</evidence>
<feature type="domain" description="GTA TIM-barrel-like" evidence="1">
    <location>
        <begin position="1"/>
        <end position="159"/>
    </location>
</feature>
<reference evidence="4 5" key="1">
    <citation type="journal article" date="2017" name="Int. J. Syst. Evol. Microbiol.">
        <title>Marinicauda algicola sp. nov., isolated from a marine red alga Rhodosorus marinus.</title>
        <authorList>
            <person name="Jeong S.E."/>
            <person name="Jeon S.H."/>
            <person name="Chun B.H."/>
            <person name="Kim D.W."/>
            <person name="Jeon C.O."/>
        </authorList>
    </citation>
    <scope>NUCLEOTIDE SEQUENCE [LARGE SCALE GENOMIC DNA]</scope>
    <source>
        <strain evidence="4 5">JCM 31718</strain>
    </source>
</reference>
<accession>A0A4S2H3M7</accession>
<feature type="domain" description="Tip attachment protein J" evidence="2">
    <location>
        <begin position="217"/>
        <end position="379"/>
    </location>
</feature>
<dbReference type="InterPro" id="IPR032876">
    <property type="entry name" value="J_dom"/>
</dbReference>
<dbReference type="AlphaFoldDB" id="A0A4S2H3M7"/>
<dbReference type="EMBL" id="SRXW01000001">
    <property type="protein sequence ID" value="TGY89978.1"/>
    <property type="molecule type" value="Genomic_DNA"/>
</dbReference>
<evidence type="ECO:0000259" key="3">
    <source>
        <dbReference type="Pfam" id="PF23666"/>
    </source>
</evidence>
<comment type="caution">
    <text evidence="4">The sequence shown here is derived from an EMBL/GenBank/DDBJ whole genome shotgun (WGS) entry which is preliminary data.</text>
</comment>
<feature type="domain" description="Rcc01698-like C-terminal" evidence="3">
    <location>
        <begin position="470"/>
        <end position="565"/>
    </location>
</feature>
<sequence length="720" mass="75907">MEGGEGYDWYYASPADREAQIRTPIADSAHGEDWVFRYKDVRNWWANAHHDRPGGVRAAAPTAWVPEMKPVRLVELGCPAVDKGANQPNVFIDPKSSESVAPHFSDARRDDLVQRRHVEALLSYWRANNPVSGVYGGAMIDLAHSQVWTWDARPFPEFPALGHVWSDGGNWRLGHWLTGRAGQSSLARIVADIAMRCGLDTLDVSRLDGLVAGHVLDRAQRGRDALARLGAVFGFDLVDRADGPAALPRAGTAATSLPTGALVRGAEGPVVSLSRSAASERVRELRLAHIGDDGDYSPASAYARGLDGTVDGLADLSLKVLADEGLARRWAGEALAGLLASGEQARLVLPPSAAAIEPGDIVMLEAAPDAGIWRLASLEGLAAREAGLETTLRRGPVLSGPDPEGAGEPVVAASRAVLRLLDLPLAPGEDDPRGGLWLAAHGEPWPGELVVFAGPDGASLTERARLTRRAVMGELTADLPPGFEGRWDRAGRVFVRLYRGTLSSTERLALLAGANRLAVETEAGWEVLQFLTASLQGDGSWVLSTLLRGLGGSAAPGAGAGARAVLLNGAGAVLPVAAHERGEPLLVRAVPAGRSLDDVAAAEVSAVHAGLDERPLKPVHLRQRPVVSGREFSWTRRTRRGGDAWSAGSVPLAEAGEAYQVRLYDEGGAERHAATVASAVFLLDSALEALLFPGGIAGARFEVAQLSETYGPGAAASLAL</sequence>
<dbReference type="Pfam" id="PF23666">
    <property type="entry name" value="Rcc01698_C"/>
    <property type="match status" value="1"/>
</dbReference>
<protein>
    <submittedName>
        <fullName evidence="4">Host specificity protein</fullName>
    </submittedName>
</protein>
<dbReference type="Gene3D" id="3.20.20.80">
    <property type="entry name" value="Glycosidases"/>
    <property type="match status" value="1"/>
</dbReference>